<evidence type="ECO:0000313" key="2">
    <source>
        <dbReference type="EMBL" id="HHH14032.1"/>
    </source>
</evidence>
<reference evidence="2" key="1">
    <citation type="journal article" date="2020" name="mSystems">
        <title>Genome- and Community-Level Interaction Insights into Carbon Utilization and Element Cycling Functions of Hydrothermarchaeota in Hydrothermal Sediment.</title>
        <authorList>
            <person name="Zhou Z."/>
            <person name="Liu Y."/>
            <person name="Xu W."/>
            <person name="Pan J."/>
            <person name="Luo Z.H."/>
            <person name="Li M."/>
        </authorList>
    </citation>
    <scope>NUCLEOTIDE SEQUENCE [LARGE SCALE GENOMIC DNA]</scope>
    <source>
        <strain evidence="2">HyVt-535</strain>
    </source>
</reference>
<organism evidence="2">
    <name type="scientific">Thiolapillus brandeum</name>
    <dbReference type="NCBI Taxonomy" id="1076588"/>
    <lineage>
        <taxon>Bacteria</taxon>
        <taxon>Pseudomonadati</taxon>
        <taxon>Pseudomonadota</taxon>
        <taxon>Gammaproteobacteria</taxon>
        <taxon>Chromatiales</taxon>
        <taxon>Sedimenticolaceae</taxon>
        <taxon>Thiolapillus</taxon>
    </lineage>
</organism>
<accession>A0A7C5IZL4</accession>
<evidence type="ECO:0000256" key="1">
    <source>
        <dbReference type="SAM" id="SignalP"/>
    </source>
</evidence>
<name>A0A7C5IZL4_9GAMM</name>
<feature type="chain" id="PRO_5027549810" evidence="1">
    <location>
        <begin position="20"/>
        <end position="182"/>
    </location>
</feature>
<dbReference type="Proteomes" id="UP000886100">
    <property type="component" value="Unassembled WGS sequence"/>
</dbReference>
<comment type="caution">
    <text evidence="2">The sequence shown here is derived from an EMBL/GenBank/DDBJ whole genome shotgun (WGS) entry which is preliminary data.</text>
</comment>
<proteinExistence type="predicted"/>
<gene>
    <name evidence="2" type="ORF">ENJ98_07325</name>
</gene>
<keyword evidence="1" id="KW-0732">Signal</keyword>
<feature type="signal peptide" evidence="1">
    <location>
        <begin position="1"/>
        <end position="19"/>
    </location>
</feature>
<protein>
    <submittedName>
        <fullName evidence="2">Uncharacterized protein</fullName>
    </submittedName>
</protein>
<sequence>MKPWAWLAGLLLLPATLPAGELVTDAAPEVLCALMKPLGLSSPPVRAEGGGWRCTTARKALPQGEPAGASDLRYRVSGDGRGGRRLVLELRMNSWRGPQGVLQRYYRYLEGMLERLGLQPPAGLRRAVLSAVPGEWILAGHRLTLEKRFSKGPVYELWFVVERLPSVPEGNQSAAPESSASP</sequence>
<dbReference type="EMBL" id="DROM01000438">
    <property type="protein sequence ID" value="HHH14032.1"/>
    <property type="molecule type" value="Genomic_DNA"/>
</dbReference>
<dbReference type="AlphaFoldDB" id="A0A7C5IZL4"/>